<dbReference type="InterPro" id="IPR015894">
    <property type="entry name" value="Guanylate-bd_N"/>
</dbReference>
<dbReference type="FunFam" id="3.90.640.10:FF:000003">
    <property type="entry name" value="Molecular chaperone DnaK"/>
    <property type="match status" value="1"/>
</dbReference>
<dbReference type="EMBL" id="CAJPIZ010000536">
    <property type="protein sequence ID" value="CAG2101687.1"/>
    <property type="molecule type" value="Genomic_DNA"/>
</dbReference>
<dbReference type="InterPro" id="IPR027417">
    <property type="entry name" value="P-loop_NTPase"/>
</dbReference>
<dbReference type="PROSITE" id="PS00329">
    <property type="entry name" value="HSP70_2"/>
    <property type="match status" value="1"/>
</dbReference>
<dbReference type="InterPro" id="IPR043129">
    <property type="entry name" value="ATPase_NBD"/>
</dbReference>
<accession>A0A7R9PUM3</accession>
<dbReference type="Gene3D" id="3.90.640.10">
    <property type="entry name" value="Actin, Chain A, domain 4"/>
    <property type="match status" value="1"/>
</dbReference>
<dbReference type="PRINTS" id="PR00301">
    <property type="entry name" value="HEATSHOCK70"/>
</dbReference>
<dbReference type="Pfam" id="PF00012">
    <property type="entry name" value="HSP70"/>
    <property type="match status" value="2"/>
</dbReference>
<evidence type="ECO:0000259" key="4">
    <source>
        <dbReference type="Pfam" id="PF02263"/>
    </source>
</evidence>
<dbReference type="SUPFAM" id="SSF100920">
    <property type="entry name" value="Heat shock protein 70kD (HSP70), peptide-binding domain"/>
    <property type="match status" value="1"/>
</dbReference>
<reference evidence="5" key="1">
    <citation type="submission" date="2020-11" db="EMBL/GenBank/DDBJ databases">
        <authorList>
            <person name="Tran Van P."/>
        </authorList>
    </citation>
    <scope>NUCLEOTIDE SEQUENCE</scope>
</reference>
<name>A0A7R9PUM3_9ACAR</name>
<dbReference type="SUPFAM" id="SSF52540">
    <property type="entry name" value="P-loop containing nucleoside triphosphate hydrolases"/>
    <property type="match status" value="1"/>
</dbReference>
<dbReference type="PROSITE" id="PS00297">
    <property type="entry name" value="HSP70_1"/>
    <property type="match status" value="1"/>
</dbReference>
<dbReference type="InterPro" id="IPR029047">
    <property type="entry name" value="HSP70_peptide-bd_sf"/>
</dbReference>
<dbReference type="GO" id="GO:0140662">
    <property type="term" value="F:ATP-dependent protein folding chaperone"/>
    <property type="evidence" value="ECO:0007669"/>
    <property type="project" value="InterPro"/>
</dbReference>
<dbReference type="GO" id="GO:0003924">
    <property type="term" value="F:GTPase activity"/>
    <property type="evidence" value="ECO:0007669"/>
    <property type="project" value="InterPro"/>
</dbReference>
<gene>
    <name evidence="5" type="ORF">OSB1V03_LOCUS1729</name>
</gene>
<dbReference type="SUPFAM" id="SSF53067">
    <property type="entry name" value="Actin-like ATPase domain"/>
    <property type="match status" value="4"/>
</dbReference>
<organism evidence="5">
    <name type="scientific">Medioppia subpectinata</name>
    <dbReference type="NCBI Taxonomy" id="1979941"/>
    <lineage>
        <taxon>Eukaryota</taxon>
        <taxon>Metazoa</taxon>
        <taxon>Ecdysozoa</taxon>
        <taxon>Arthropoda</taxon>
        <taxon>Chelicerata</taxon>
        <taxon>Arachnida</taxon>
        <taxon>Acari</taxon>
        <taxon>Acariformes</taxon>
        <taxon>Sarcoptiformes</taxon>
        <taxon>Oribatida</taxon>
        <taxon>Brachypylina</taxon>
        <taxon>Oppioidea</taxon>
        <taxon>Oppiidae</taxon>
        <taxon>Medioppia</taxon>
    </lineage>
</organism>
<dbReference type="Gene3D" id="3.40.50.300">
    <property type="entry name" value="P-loop containing nucleotide triphosphate hydrolases"/>
    <property type="match status" value="1"/>
</dbReference>
<dbReference type="OrthoDB" id="7788754at2759"/>
<dbReference type="FunFam" id="3.30.420.40:FF:000004">
    <property type="entry name" value="Molecular chaperone DnaK"/>
    <property type="match status" value="1"/>
</dbReference>
<keyword evidence="6" id="KW-1185">Reference proteome</keyword>
<dbReference type="Gene3D" id="3.30.420.40">
    <property type="match status" value="4"/>
</dbReference>
<dbReference type="PROSITE" id="PS01036">
    <property type="entry name" value="HSP70_3"/>
    <property type="match status" value="1"/>
</dbReference>
<dbReference type="CDD" id="cd24028">
    <property type="entry name" value="ASKHA_NBD_HSP70_HSPA1-like"/>
    <property type="match status" value="1"/>
</dbReference>
<keyword evidence="3" id="KW-0067">ATP-binding</keyword>
<evidence type="ECO:0000256" key="1">
    <source>
        <dbReference type="ARBA" id="ARBA00007381"/>
    </source>
</evidence>
<dbReference type="Proteomes" id="UP000759131">
    <property type="component" value="Unassembled WGS sequence"/>
</dbReference>
<proteinExistence type="inferred from homology"/>
<feature type="domain" description="Guanylate-binding protein N-terminal" evidence="4">
    <location>
        <begin position="1150"/>
        <end position="1390"/>
    </location>
</feature>
<dbReference type="InterPro" id="IPR018181">
    <property type="entry name" value="Heat_shock_70_CS"/>
</dbReference>
<dbReference type="PANTHER" id="PTHR19375">
    <property type="entry name" value="HEAT SHOCK PROTEIN 70KDA"/>
    <property type="match status" value="1"/>
</dbReference>
<dbReference type="GO" id="GO:0005525">
    <property type="term" value="F:GTP binding"/>
    <property type="evidence" value="ECO:0007669"/>
    <property type="project" value="InterPro"/>
</dbReference>
<evidence type="ECO:0000256" key="3">
    <source>
        <dbReference type="ARBA" id="ARBA00022840"/>
    </source>
</evidence>
<comment type="similarity">
    <text evidence="1">Belongs to the heat shock protein 70 family.</text>
</comment>
<dbReference type="Pfam" id="PF02263">
    <property type="entry name" value="GBP"/>
    <property type="match status" value="1"/>
</dbReference>
<keyword evidence="2" id="KW-0547">Nucleotide-binding</keyword>
<evidence type="ECO:0000313" key="5">
    <source>
        <dbReference type="EMBL" id="CAD7621257.1"/>
    </source>
</evidence>
<sequence length="2417" mass="273893">MGLTLIKVADDEYAKYQAQNKRNCHVEQIKVKVVNELTENYHRLLKQALSEHTYLEPYQFEPIHKNVLDKLRKIHNELVDEQANQLIGETIDCYSDFLDKTVPGEREIVEKINAAKFGKTSTISIHFGHDSLQCVYYGDDPGSMTNITNADGSHFVNSIAFDKESGTFLYGNDALAYYGLRHPFDLVQLLTRSWNIKELKEICPLYFILAEEGNCYKVLLVTNHGQCRLYVESMIALQVRHVKHRAAHQLGTVINNAVFIVPTYDKMDMGKFEARLASAADLAGFHHAHTISEMSAAFIGYTYNMVTCAVRLPVPTCFMMIMFENDTRYQISVMEIHRSNEIHYLAYECHTDELRNSKIWDNWSLRDKKINFEHHLDDTIKRGALIYGKLNEVPNKSLLIITLHADKPHVQLSPGQIKQELDILHKLHAFDECAITNSHIKQPVAKSYADTLSNNLSPSKTEHIKYNATTFKDQANRHYVNIAKAYLDQTKQAYDIAVNIVNKLYREYVESVGRDVHDKFIALDELQKLFDQRITTIIGKLNTDMDIFEQNWNKPMANRIKETKGKQLRKVLNNVQGDLQLRNLRHAPPPTALGIYYNPDYTLGAHFEYNRKTTEFVRQVPDSDGHPVFVNCIAFKGNELVFGADARPYDGNTTPLNITGLLGADPSATTDQRWSGLPFQLLPTQPVMARLVIGADSPANNFNIETIAALQLLRVKHAAETQLGGNQKITQLVFTVPTHYTLRQRRALRDVAKLAQIDQDKVYILTEMTAIAISYAINVKLDSELIMIILVNDLESELAIIRVNCDCIDYLAYNTMSNYIDSNEGDFDINNRLTDLLSNIFIKAKALKMIDIKDIIKHNIYIETDDTSVKQTTLIERNKYISDYNKITTRDIQLNSNNTKQQTIVVNITENSCLIKLYKLDISKLGRFITISYQIDKATCELKLTLMAKKANTRYSSETRVDQVNLHLTENNIRTQKMMMAEFGNKNITPDRPALAYNERQNVPGTSGHREGNIIGSISTVNSMPGAAPAVMAGNEWTEFSVKIKTGLESERVGGDQEIEQAHLRAIEQELDQEQPIAIDGSYTKVFLERYDAYHKHINNLDTLNRTNDQEALTTKLNQLYKRIDGLRANLNMNAVKQLNAMYQRVKSIPGKSFLLNYIWRYIKENLLNTVTPESDTPLIGFEWNNGLELVTNGIWFSTPMIVTNKSGEELAIILMDTQGLYDENYPEPDWAAIVGLSLLMSSTIIFNVFNSLSEDVLKIMHQFLELGLEAVRTGGADTRETTTGALNDKPFQQLVFTIRDWTSPHIHPCGADGGHQYLKSKLQVRANQAPAAQKARQIIDDCFDGIECYLMPERGPEARAAEFDGRRPQLSAEFIEILDEFCRKILAPDRLTPKMTGGRPLTGRAFGQYIKVYVDMFNSGQIQGCDMLEALSKITDHHLINQIKDDYQLKLQDLISDERREGRSRRELTVETDSLGDKCRQTFESQKKSANDRTVRELREVLAAALTEMTGRALDEYDRRRAVAAERVIGDLVDQFKATIGPMGSGHEYYGEHEFETIMSNKIVELTAELELFCLEDDELLAANQDKFKNQIDFHGKAFMEENRRRIQGLKELYDSELTRLKADYDQTMGDLFTDPEQSYHPDDLDTLQTTTTADTLTQLNQYTANNHAVPIEPYKTNLGNYCQSKYTDYLEKNGIRRERAEVEAREELRELCDDYEHELERLIELGAAGADTFDEFRPEARAVEQRMVAERRDRQRPAGGARRPALDMRDVSARFAEILADSQYIFLEKKRKEGLATEQLLDAVLKAYTERMARHREDTAYIKSDRLDQIHGKLCDDLLAEFDHKRQHLTMDKFADMVSEMLARVYQSVRDDNDKNTPTLPAIGIDLGTTNSCVAYYKPDKHRGEVIVFKNDRGHPTTPSVVEYKAAEQEVIVGDVAKENQISSPRQTLYSIKRLIGRKYSSDEVTTDRKHWPFRVIDMGQDEPGLEVETSPGKTERFMPEEVSAQVLKKMKEIAEQRMSTGDERVVIENCVITVPAYFNDAQREATIGAATMAGLHVLHIMNEPTAAALAYQSNRFDDLRTRTVLIYDFGGGTFDVSILALEGGEVRVLATHGDNHLGGDDVDNNMMDRCLAEFERQTGQAVDVRTDAGAVAQRRLKRECERQKWDLSETNSARVTINNFFDNNHLDVELTRKDFNTMNAALFASTMDCVNIAMGIAGKTPRDIDDVILVGGSTRIPYVREMLADEFLNKNLCQSIDPDLAVAEGAAIQAAILNGNQAQRLGKLRVLDVTPYRLGVAKEGDQFSEIVEAQSSIPCSRSKTYRTVQNGQTSIDVEVYEGNEPMASANRHLGRFTVSNIPPGPAGEHTIQIIFDIDDDGILKVRALNLSTGQTADGIEVVKHSGRLTAQQLQERAI</sequence>
<evidence type="ECO:0000313" key="6">
    <source>
        <dbReference type="Proteomes" id="UP000759131"/>
    </source>
</evidence>
<dbReference type="Gene3D" id="2.60.34.10">
    <property type="entry name" value="Substrate Binding Domain Of DNAk, Chain A, domain 1"/>
    <property type="match status" value="1"/>
</dbReference>
<dbReference type="GO" id="GO:0005524">
    <property type="term" value="F:ATP binding"/>
    <property type="evidence" value="ECO:0007669"/>
    <property type="project" value="UniProtKB-KW"/>
</dbReference>
<protein>
    <recommendedName>
        <fullName evidence="4">Guanylate-binding protein N-terminal domain-containing protein</fullName>
    </recommendedName>
</protein>
<evidence type="ECO:0000256" key="2">
    <source>
        <dbReference type="ARBA" id="ARBA00022741"/>
    </source>
</evidence>
<dbReference type="InterPro" id="IPR013126">
    <property type="entry name" value="Hsp_70_fam"/>
</dbReference>
<dbReference type="EMBL" id="OC855111">
    <property type="protein sequence ID" value="CAD7621257.1"/>
    <property type="molecule type" value="Genomic_DNA"/>
</dbReference>